<dbReference type="KEGG" id="pcea:J3359_10870"/>
<dbReference type="PANTHER" id="PTHR30273:SF2">
    <property type="entry name" value="PROTEIN FECR"/>
    <property type="match status" value="1"/>
</dbReference>
<dbReference type="Pfam" id="PF04773">
    <property type="entry name" value="FecR"/>
    <property type="match status" value="1"/>
</dbReference>
<feature type="domain" description="FecR protein" evidence="2">
    <location>
        <begin position="189"/>
        <end position="282"/>
    </location>
</feature>
<keyword evidence="1" id="KW-0472">Membrane</keyword>
<feature type="domain" description="Protein FecR C-terminal" evidence="3">
    <location>
        <begin position="330"/>
        <end position="397"/>
    </location>
</feature>
<reference evidence="4 5" key="1">
    <citation type="submission" date="2021-03" db="EMBL/GenBank/DDBJ databases">
        <title>Complete genome of Polaribacter_sp.SM13.</title>
        <authorList>
            <person name="Jeong S.W."/>
            <person name="Bae J.W."/>
        </authorList>
    </citation>
    <scope>NUCLEOTIDE SEQUENCE [LARGE SCALE GENOMIC DNA]</scope>
    <source>
        <strain evidence="4 5">SM13</strain>
    </source>
</reference>
<evidence type="ECO:0000259" key="3">
    <source>
        <dbReference type="Pfam" id="PF16344"/>
    </source>
</evidence>
<dbReference type="InterPro" id="IPR012373">
    <property type="entry name" value="Ferrdict_sens_TM"/>
</dbReference>
<gene>
    <name evidence="4" type="ORF">J3359_10870</name>
</gene>
<dbReference type="InterPro" id="IPR032508">
    <property type="entry name" value="FecR_C"/>
</dbReference>
<dbReference type="AlphaFoldDB" id="A0A975H5E4"/>
<keyword evidence="1" id="KW-1133">Transmembrane helix</keyword>
<dbReference type="Gene3D" id="2.60.120.1440">
    <property type="match status" value="1"/>
</dbReference>
<evidence type="ECO:0000259" key="2">
    <source>
        <dbReference type="Pfam" id="PF04773"/>
    </source>
</evidence>
<proteinExistence type="predicted"/>
<dbReference type="GO" id="GO:0016989">
    <property type="term" value="F:sigma factor antagonist activity"/>
    <property type="evidence" value="ECO:0007669"/>
    <property type="project" value="TreeGrafter"/>
</dbReference>
<evidence type="ECO:0000313" key="5">
    <source>
        <dbReference type="Proteomes" id="UP000663920"/>
    </source>
</evidence>
<dbReference type="RefSeq" id="WP_208076890.1">
    <property type="nucleotide sequence ID" value="NZ_CP071869.1"/>
</dbReference>
<organism evidence="4 5">
    <name type="scientific">Polaribacter cellanae</name>
    <dbReference type="NCBI Taxonomy" id="2818493"/>
    <lineage>
        <taxon>Bacteria</taxon>
        <taxon>Pseudomonadati</taxon>
        <taxon>Bacteroidota</taxon>
        <taxon>Flavobacteriia</taxon>
        <taxon>Flavobacteriales</taxon>
        <taxon>Flavobacteriaceae</taxon>
    </lineage>
</organism>
<keyword evidence="1" id="KW-0812">Transmembrane</keyword>
<accession>A0A975H5E4</accession>
<dbReference type="InterPro" id="IPR006860">
    <property type="entry name" value="FecR"/>
</dbReference>
<dbReference type="EMBL" id="CP071869">
    <property type="protein sequence ID" value="QTE21331.1"/>
    <property type="molecule type" value="Genomic_DNA"/>
</dbReference>
<dbReference type="PANTHER" id="PTHR30273">
    <property type="entry name" value="PERIPLASMIC SIGNAL SENSOR AND SIGMA FACTOR ACTIVATOR FECR-RELATED"/>
    <property type="match status" value="1"/>
</dbReference>
<evidence type="ECO:0000256" key="1">
    <source>
        <dbReference type="SAM" id="Phobius"/>
    </source>
</evidence>
<dbReference type="Pfam" id="PF16344">
    <property type="entry name" value="FecR_C"/>
    <property type="match status" value="1"/>
</dbReference>
<name>A0A975H5E4_9FLAO</name>
<evidence type="ECO:0000313" key="4">
    <source>
        <dbReference type="EMBL" id="QTE21331.1"/>
    </source>
</evidence>
<feature type="transmembrane region" description="Helical" evidence="1">
    <location>
        <begin position="87"/>
        <end position="109"/>
    </location>
</feature>
<dbReference type="Proteomes" id="UP000663920">
    <property type="component" value="Chromosome"/>
</dbReference>
<sequence length="408" mass="46875">MSKQTNPFNISRLIYKSIIKSLRGVEKEVFTDWLKDESNEKIYTEIISDVAIYEKRKLYKESNKEKVFKIVQKKIKKNKKKAIFKQVYFRVLNYAAIILILLTLGNVIYKTNFDKKAITKEAIKNIKPGVKKATLTLSDGTTIDLGEYKNELITSKNITRVQNTNNGLVYNAITKDGVKTPTIPLKYNTLKTPIGGTYQVELIDGTKVWLNSATTLTYPKSFNGKQRLVKLDGEAYFEVTKGVKEFVVQTNTADVIVLGTQFNVSSYKDDPFFSSTLVEGKIKLATSQKLKVSNTKILSPNQRGVLDKNTSKIKITTVETDIYTAWKDGKFYFEKEKLERILTRVGRWYNINVVFEDNSLKDEIFTGVILKNKPIENLLNMIRKTTKINYLITKNKINDKYELKLIRD</sequence>
<keyword evidence="5" id="KW-1185">Reference proteome</keyword>
<dbReference type="Gene3D" id="3.55.50.30">
    <property type="match status" value="1"/>
</dbReference>
<protein>
    <submittedName>
        <fullName evidence="4">FecR family protein</fullName>
    </submittedName>
</protein>